<proteinExistence type="inferred from homology"/>
<dbReference type="EMBL" id="KQ414687">
    <property type="protein sequence ID" value="KOC63729.1"/>
    <property type="molecule type" value="Genomic_DNA"/>
</dbReference>
<organism evidence="6 7">
    <name type="scientific">Habropoda laboriosa</name>
    <dbReference type="NCBI Taxonomy" id="597456"/>
    <lineage>
        <taxon>Eukaryota</taxon>
        <taxon>Metazoa</taxon>
        <taxon>Ecdysozoa</taxon>
        <taxon>Arthropoda</taxon>
        <taxon>Hexapoda</taxon>
        <taxon>Insecta</taxon>
        <taxon>Pterygota</taxon>
        <taxon>Neoptera</taxon>
        <taxon>Endopterygota</taxon>
        <taxon>Hymenoptera</taxon>
        <taxon>Apocrita</taxon>
        <taxon>Aculeata</taxon>
        <taxon>Apoidea</taxon>
        <taxon>Anthophila</taxon>
        <taxon>Apidae</taxon>
        <taxon>Habropoda</taxon>
    </lineage>
</organism>
<dbReference type="Pfam" id="PF00076">
    <property type="entry name" value="RRM_1"/>
    <property type="match status" value="1"/>
</dbReference>
<evidence type="ECO:0000259" key="5">
    <source>
        <dbReference type="PROSITE" id="PS50102"/>
    </source>
</evidence>
<dbReference type="Gene3D" id="6.10.250.1770">
    <property type="match status" value="1"/>
</dbReference>
<dbReference type="GO" id="GO:0006364">
    <property type="term" value="P:rRNA processing"/>
    <property type="evidence" value="ECO:0007669"/>
    <property type="project" value="TreeGrafter"/>
</dbReference>
<dbReference type="Gene3D" id="3.30.70.330">
    <property type="match status" value="1"/>
</dbReference>
<dbReference type="PROSITE" id="PS50102">
    <property type="entry name" value="RRM"/>
    <property type="match status" value="1"/>
</dbReference>
<dbReference type="AlphaFoldDB" id="A0A0L7QYN1"/>
<sequence length="242" mass="29083">FLALWIRLDEHSIYIHQLFFKEHSIRNQELEYPKGRTLFVLNIPPYVSKEALRYTFGEHFGYVDLLYFVKTNGFKTAYIVFQEELSVEKALKISDNYVVTLHSQNSVCFFGLEKWVIEYNESRIDQEKLKQNIEEYMENYEKQVADKKAKEKAIEEAKENDGWVTVTGRKKRGQFALSRKESTINKVQHKEEQKNKKKQLLNFYTFQIRESKKKNLAELRKKFELDKKRLQDLKSKRTFKPF</sequence>
<protein>
    <submittedName>
        <fullName evidence="6">Ribosomal RNA-processing protein 7 like protein A</fullName>
    </submittedName>
</protein>
<comment type="similarity">
    <text evidence="1">Belongs to the RRP7 family.</text>
</comment>
<keyword evidence="4" id="KW-0175">Coiled coil</keyword>
<dbReference type="CDD" id="cd12951">
    <property type="entry name" value="RRP7_Rrp7A"/>
    <property type="match status" value="1"/>
</dbReference>
<dbReference type="GO" id="GO:0003723">
    <property type="term" value="F:RNA binding"/>
    <property type="evidence" value="ECO:0007669"/>
    <property type="project" value="UniProtKB-UniRule"/>
</dbReference>
<dbReference type="STRING" id="597456.A0A0L7QYN1"/>
<feature type="domain" description="RRM" evidence="5">
    <location>
        <begin position="36"/>
        <end position="136"/>
    </location>
</feature>
<dbReference type="InterPro" id="IPR000504">
    <property type="entry name" value="RRM_dom"/>
</dbReference>
<accession>A0A0L7QYN1</accession>
<dbReference type="PANTHER" id="PTHR13191:SF0">
    <property type="entry name" value="RIBOSOMAL RNA-PROCESSING PROTEIN 7 HOMOLOG A-RELATED"/>
    <property type="match status" value="1"/>
</dbReference>
<dbReference type="Pfam" id="PF12923">
    <property type="entry name" value="RRP7"/>
    <property type="match status" value="1"/>
</dbReference>
<dbReference type="GO" id="GO:0034456">
    <property type="term" value="C:UTP-C complex"/>
    <property type="evidence" value="ECO:0007669"/>
    <property type="project" value="TreeGrafter"/>
</dbReference>
<evidence type="ECO:0000313" key="7">
    <source>
        <dbReference type="Proteomes" id="UP000053825"/>
    </source>
</evidence>
<dbReference type="GO" id="GO:0000028">
    <property type="term" value="P:ribosomal small subunit assembly"/>
    <property type="evidence" value="ECO:0007669"/>
    <property type="project" value="TreeGrafter"/>
</dbReference>
<dbReference type="InterPro" id="IPR012677">
    <property type="entry name" value="Nucleotide-bd_a/b_plait_sf"/>
</dbReference>
<dbReference type="Proteomes" id="UP000053825">
    <property type="component" value="Unassembled WGS sequence"/>
</dbReference>
<dbReference type="InterPro" id="IPR040446">
    <property type="entry name" value="RRP7"/>
</dbReference>
<gene>
    <name evidence="6" type="ORF">WH47_02268</name>
</gene>
<dbReference type="PANTHER" id="PTHR13191">
    <property type="entry name" value="RIBOSOMAL RNA PROCESSING PROTEIN 7-RELATED"/>
    <property type="match status" value="1"/>
</dbReference>
<evidence type="ECO:0000256" key="4">
    <source>
        <dbReference type="SAM" id="Coils"/>
    </source>
</evidence>
<dbReference type="OrthoDB" id="5390at2759"/>
<evidence type="ECO:0000313" key="6">
    <source>
        <dbReference type="EMBL" id="KOC63729.1"/>
    </source>
</evidence>
<keyword evidence="7" id="KW-1185">Reference proteome</keyword>
<feature type="non-terminal residue" evidence="6">
    <location>
        <position position="1"/>
    </location>
</feature>
<dbReference type="GO" id="GO:0032545">
    <property type="term" value="C:CURI complex"/>
    <property type="evidence" value="ECO:0007669"/>
    <property type="project" value="TreeGrafter"/>
</dbReference>
<evidence type="ECO:0000256" key="3">
    <source>
        <dbReference type="PROSITE-ProRule" id="PRU00176"/>
    </source>
</evidence>
<feature type="coiled-coil region" evidence="4">
    <location>
        <begin position="119"/>
        <end position="160"/>
    </location>
</feature>
<dbReference type="InterPro" id="IPR035979">
    <property type="entry name" value="RBD_domain_sf"/>
</dbReference>
<evidence type="ECO:0000256" key="2">
    <source>
        <dbReference type="ARBA" id="ARBA00022884"/>
    </source>
</evidence>
<dbReference type="InterPro" id="IPR024326">
    <property type="entry name" value="RRP7_C"/>
</dbReference>
<name>A0A0L7QYN1_9HYME</name>
<keyword evidence="2 3" id="KW-0694">RNA-binding</keyword>
<dbReference type="SUPFAM" id="SSF54928">
    <property type="entry name" value="RNA-binding domain, RBD"/>
    <property type="match status" value="1"/>
</dbReference>
<evidence type="ECO:0000256" key="1">
    <source>
        <dbReference type="ARBA" id="ARBA00006110"/>
    </source>
</evidence>
<reference evidence="6 7" key="1">
    <citation type="submission" date="2015-07" db="EMBL/GenBank/DDBJ databases">
        <title>The genome of Habropoda laboriosa.</title>
        <authorList>
            <person name="Pan H."/>
            <person name="Kapheim K."/>
        </authorList>
    </citation>
    <scope>NUCLEOTIDE SEQUENCE [LARGE SCALE GENOMIC DNA]</scope>
    <source>
        <strain evidence="6">0110345459</strain>
    </source>
</reference>